<sequence>MFLLLSLIRMWSFKVKLHEKKDSRLTPTFDNQKSVLFGSTNCQVSKIVRKRWIQLYTCALGQI</sequence>
<protein>
    <submittedName>
        <fullName evidence="1">Uncharacterized protein</fullName>
    </submittedName>
</protein>
<dbReference type="EMBL" id="CAKOFQ010008342">
    <property type="protein sequence ID" value="CAH2013557.1"/>
    <property type="molecule type" value="Genomic_DNA"/>
</dbReference>
<gene>
    <name evidence="1" type="ORF">ACAOBT_LOCUS33543</name>
</gene>
<accession>A0A9P0MJ81</accession>
<comment type="caution">
    <text evidence="1">The sequence shown here is derived from an EMBL/GenBank/DDBJ whole genome shotgun (WGS) entry which is preliminary data.</text>
</comment>
<proteinExistence type="predicted"/>
<dbReference type="AlphaFoldDB" id="A0A9P0MJ81"/>
<name>A0A9P0MJ81_ACAOB</name>
<keyword evidence="2" id="KW-1185">Reference proteome</keyword>
<reference evidence="1" key="1">
    <citation type="submission" date="2022-03" db="EMBL/GenBank/DDBJ databases">
        <authorList>
            <person name="Sayadi A."/>
        </authorList>
    </citation>
    <scope>NUCLEOTIDE SEQUENCE</scope>
</reference>
<dbReference type="Proteomes" id="UP001152888">
    <property type="component" value="Unassembled WGS sequence"/>
</dbReference>
<organism evidence="1 2">
    <name type="scientific">Acanthoscelides obtectus</name>
    <name type="common">Bean weevil</name>
    <name type="synonym">Bruchus obtectus</name>
    <dbReference type="NCBI Taxonomy" id="200917"/>
    <lineage>
        <taxon>Eukaryota</taxon>
        <taxon>Metazoa</taxon>
        <taxon>Ecdysozoa</taxon>
        <taxon>Arthropoda</taxon>
        <taxon>Hexapoda</taxon>
        <taxon>Insecta</taxon>
        <taxon>Pterygota</taxon>
        <taxon>Neoptera</taxon>
        <taxon>Endopterygota</taxon>
        <taxon>Coleoptera</taxon>
        <taxon>Polyphaga</taxon>
        <taxon>Cucujiformia</taxon>
        <taxon>Chrysomeloidea</taxon>
        <taxon>Chrysomelidae</taxon>
        <taxon>Bruchinae</taxon>
        <taxon>Bruchini</taxon>
        <taxon>Acanthoscelides</taxon>
    </lineage>
</organism>
<evidence type="ECO:0000313" key="2">
    <source>
        <dbReference type="Proteomes" id="UP001152888"/>
    </source>
</evidence>
<evidence type="ECO:0000313" key="1">
    <source>
        <dbReference type="EMBL" id="CAH2013557.1"/>
    </source>
</evidence>